<dbReference type="SFLD" id="SFLDS00019">
    <property type="entry name" value="Glutathione_Transferase_(cytos"/>
    <property type="match status" value="1"/>
</dbReference>
<dbReference type="PANTHER" id="PTHR43968">
    <property type="match status" value="1"/>
</dbReference>
<dbReference type="CDD" id="cd00570">
    <property type="entry name" value="GST_N_family"/>
    <property type="match status" value="1"/>
</dbReference>
<dbReference type="InterPro" id="IPR050983">
    <property type="entry name" value="GST_Omega/HSP26"/>
</dbReference>
<feature type="compositionally biased region" description="Basic residues" evidence="1">
    <location>
        <begin position="231"/>
        <end position="245"/>
    </location>
</feature>
<proteinExistence type="predicted"/>
<dbReference type="InterPro" id="IPR036282">
    <property type="entry name" value="Glutathione-S-Trfase_C_sf"/>
</dbReference>
<dbReference type="SUPFAM" id="SSF52833">
    <property type="entry name" value="Thioredoxin-like"/>
    <property type="match status" value="1"/>
</dbReference>
<dbReference type="AlphaFoldDB" id="A0A2T8HTC4"/>
<dbReference type="SUPFAM" id="SSF47616">
    <property type="entry name" value="GST C-terminal domain-like"/>
    <property type="match status" value="1"/>
</dbReference>
<keyword evidence="4" id="KW-1185">Reference proteome</keyword>
<dbReference type="PROSITE" id="PS50404">
    <property type="entry name" value="GST_NTER"/>
    <property type="match status" value="1"/>
</dbReference>
<accession>A0A2T8HTC4</accession>
<dbReference type="InterPro" id="IPR036249">
    <property type="entry name" value="Thioredoxin-like_sf"/>
</dbReference>
<dbReference type="SFLD" id="SFLDG00358">
    <property type="entry name" value="Main_(cytGST)"/>
    <property type="match status" value="1"/>
</dbReference>
<evidence type="ECO:0000313" key="3">
    <source>
        <dbReference type="EMBL" id="PVH28699.1"/>
    </source>
</evidence>
<dbReference type="Gene3D" id="1.20.1050.10">
    <property type="match status" value="1"/>
</dbReference>
<protein>
    <recommendedName>
        <fullName evidence="2">GST N-terminal domain-containing protein</fullName>
    </recommendedName>
</protein>
<comment type="caution">
    <text evidence="3">The sequence shown here is derived from an EMBL/GenBank/DDBJ whole genome shotgun (WGS) entry which is preliminary data.</text>
</comment>
<sequence>MAEIETTRADIRALTGVHLYHNYMSNCSQRVSLALREKGVDYVSHHIDLQRQENLTDAFVALNPNKVVPVLVHDGRTYVESNDIIDYIDKAFAGPKLIPDDPQIVALTEALLSASAALQDTIKFLTYEFLMKPISLKSARKNNALEAEEVGSDRHRFLTEFLAPGGFTNDRITAEVAALSAAFDMLEHRLTDTPWLSGATYGLADISWFPNLRRAKMMRYPLNVIPHWPHGLRGRARGPRSKPRSCRPNNWPRACSWQPTAVTARCGEPRSRHIWVRRDSFLQGAASNSQAKAASSPNRRVRA</sequence>
<dbReference type="Pfam" id="PF13410">
    <property type="entry name" value="GST_C_2"/>
    <property type="match status" value="1"/>
</dbReference>
<dbReference type="CDD" id="cd00299">
    <property type="entry name" value="GST_C_family"/>
    <property type="match status" value="1"/>
</dbReference>
<gene>
    <name evidence="3" type="ORF">DDE20_10950</name>
</gene>
<dbReference type="Gene3D" id="3.40.30.10">
    <property type="entry name" value="Glutaredoxin"/>
    <property type="match status" value="1"/>
</dbReference>
<organism evidence="3 4">
    <name type="scientific">Pararhodobacter oceanensis</name>
    <dbReference type="NCBI Taxonomy" id="2172121"/>
    <lineage>
        <taxon>Bacteria</taxon>
        <taxon>Pseudomonadati</taxon>
        <taxon>Pseudomonadota</taxon>
        <taxon>Alphaproteobacteria</taxon>
        <taxon>Rhodobacterales</taxon>
        <taxon>Paracoccaceae</taxon>
        <taxon>Pararhodobacter</taxon>
    </lineage>
</organism>
<name>A0A2T8HTC4_9RHOB</name>
<dbReference type="Proteomes" id="UP000245911">
    <property type="component" value="Unassembled WGS sequence"/>
</dbReference>
<dbReference type="OrthoDB" id="9810080at2"/>
<dbReference type="PANTHER" id="PTHR43968:SF6">
    <property type="entry name" value="GLUTATHIONE S-TRANSFERASE OMEGA"/>
    <property type="match status" value="1"/>
</dbReference>
<evidence type="ECO:0000313" key="4">
    <source>
        <dbReference type="Proteomes" id="UP000245911"/>
    </source>
</evidence>
<feature type="region of interest" description="Disordered" evidence="1">
    <location>
        <begin position="231"/>
        <end position="250"/>
    </location>
</feature>
<dbReference type="InterPro" id="IPR040079">
    <property type="entry name" value="Glutathione_S-Trfase"/>
</dbReference>
<dbReference type="InterPro" id="IPR004045">
    <property type="entry name" value="Glutathione_S-Trfase_N"/>
</dbReference>
<reference evidence="3 4" key="1">
    <citation type="submission" date="2018-04" db="EMBL/GenBank/DDBJ databases">
        <title>Pararhodobacter oceanense sp. nov., isolated from marine intertidal sediment.</title>
        <authorList>
            <person name="Wang X.-L."/>
            <person name="Du Z.-J."/>
        </authorList>
    </citation>
    <scope>NUCLEOTIDE SEQUENCE [LARGE SCALE GENOMIC DNA]</scope>
    <source>
        <strain evidence="3 4">AM505</strain>
    </source>
</reference>
<evidence type="ECO:0000256" key="1">
    <source>
        <dbReference type="SAM" id="MobiDB-lite"/>
    </source>
</evidence>
<dbReference type="EMBL" id="QDKM01000004">
    <property type="protein sequence ID" value="PVH28699.1"/>
    <property type="molecule type" value="Genomic_DNA"/>
</dbReference>
<evidence type="ECO:0000259" key="2">
    <source>
        <dbReference type="PROSITE" id="PS50404"/>
    </source>
</evidence>
<feature type="domain" description="GST N-terminal" evidence="2">
    <location>
        <begin position="15"/>
        <end position="96"/>
    </location>
</feature>
<dbReference type="GO" id="GO:0005737">
    <property type="term" value="C:cytoplasm"/>
    <property type="evidence" value="ECO:0007669"/>
    <property type="project" value="TreeGrafter"/>
</dbReference>
<dbReference type="Pfam" id="PF13417">
    <property type="entry name" value="GST_N_3"/>
    <property type="match status" value="1"/>
</dbReference>
<dbReference type="RefSeq" id="WP_116558536.1">
    <property type="nucleotide sequence ID" value="NZ_QDKM01000004.1"/>
</dbReference>